<dbReference type="PANTHER" id="PTHR47150:SF5">
    <property type="entry name" value="OS07G0546750 PROTEIN"/>
    <property type="match status" value="1"/>
</dbReference>
<name>A0A0D3BF58_BRAOL</name>
<sequence length="669" mass="76911">MDSKNLPTQSSSYVGLHNSQQGSVLHENFPYESYHSSVHFPPFSSQQSDAPPLPEDTPVDRKERRKWSPADDEVLISVWLNTSKDAVVGNEQKKRTFWKRVGEYYAASPHGREDERQISSGQNDTSILKMAHDIFYSDHNIKFNLEHAWCVLRFEQKWFSLNTPKSSGCSKRKNGETCSQTSSTNVKLKMRHDYSYSQPSESEDYGGNSVDSGYSETEDLIRQDQAEISYNARARVQYPPLGVGTSVILSVQFEFGSVCLVRIGFGSVGSVRFFCPPLRPPQPEVEFGFPQTCYCGAQPLLATSNSRNDPGRRYYTCAHVDDGETKRAKKIIFIERNREEGHNKLWNDYFIETPTYPHNLFRRRFRMNKSLFLSIVHRLSTEVEYFQPTEDALGRSSLSPLQKCTATIRQLAYGGGADTVDEYVRLGETTARKCLHHFTVGIIHLFGDQYLRRPTPEDLERLFHVGEQRGFPGMVGNIDCTMSDLNILDRSHVFDDIINGIAPQVNFYVNGREYNLAYYLTDGIYPKWTTFIQSIRLLQGAKNSLFAKTQKAVRKDVERVFRVLQARFAVVRNPSNLWDKSKIANIMRACLILHNMIVEDERDSHTQYSVLEFQQEEDEDHTFTVKKTTKHGNTIGRRKEVRDLQIHQQLKEDLIENIFDKFGHIPNNI</sequence>
<evidence type="ECO:0000313" key="3">
    <source>
        <dbReference type="Proteomes" id="UP000032141"/>
    </source>
</evidence>
<accession>A0A0D3BF58</accession>
<dbReference type="Pfam" id="PF04827">
    <property type="entry name" value="Plant_tran"/>
    <property type="match status" value="2"/>
</dbReference>
<dbReference type="PANTHER" id="PTHR47150">
    <property type="entry name" value="OS12G0169200 PROTEIN"/>
    <property type="match status" value="1"/>
</dbReference>
<dbReference type="EnsemblPlants" id="Bo3g101480.1">
    <property type="protein sequence ID" value="Bo3g101480.1"/>
    <property type="gene ID" value="Bo3g101480"/>
</dbReference>
<protein>
    <recommendedName>
        <fullName evidence="4">No apical meristem-associated C-terminal domain-containing protein</fullName>
    </recommendedName>
</protein>
<proteinExistence type="predicted"/>
<reference evidence="2 3" key="1">
    <citation type="journal article" date="2014" name="Genome Biol.">
        <title>Transcriptome and methylome profiling reveals relics of genome dominance in the mesopolyploid Brassica oleracea.</title>
        <authorList>
            <person name="Parkin I.A."/>
            <person name="Koh C."/>
            <person name="Tang H."/>
            <person name="Robinson S.J."/>
            <person name="Kagale S."/>
            <person name="Clarke W.E."/>
            <person name="Town C.D."/>
            <person name="Nixon J."/>
            <person name="Krishnakumar V."/>
            <person name="Bidwell S.L."/>
            <person name="Denoeud F."/>
            <person name="Belcram H."/>
            <person name="Links M.G."/>
            <person name="Just J."/>
            <person name="Clarke C."/>
            <person name="Bender T."/>
            <person name="Huebert T."/>
            <person name="Mason A.S."/>
            <person name="Pires J.C."/>
            <person name="Barker G."/>
            <person name="Moore J."/>
            <person name="Walley P.G."/>
            <person name="Manoli S."/>
            <person name="Batley J."/>
            <person name="Edwards D."/>
            <person name="Nelson M.N."/>
            <person name="Wang X."/>
            <person name="Paterson A.H."/>
            <person name="King G."/>
            <person name="Bancroft I."/>
            <person name="Chalhoub B."/>
            <person name="Sharpe A.G."/>
        </authorList>
    </citation>
    <scope>NUCLEOTIDE SEQUENCE</scope>
    <source>
        <strain evidence="2 3">cv. TO1000</strain>
    </source>
</reference>
<keyword evidence="3" id="KW-1185">Reference proteome</keyword>
<dbReference type="InterPro" id="IPR006912">
    <property type="entry name" value="Harbinger_derived_prot"/>
</dbReference>
<organism evidence="2 3">
    <name type="scientific">Brassica oleracea var. oleracea</name>
    <dbReference type="NCBI Taxonomy" id="109376"/>
    <lineage>
        <taxon>Eukaryota</taxon>
        <taxon>Viridiplantae</taxon>
        <taxon>Streptophyta</taxon>
        <taxon>Embryophyta</taxon>
        <taxon>Tracheophyta</taxon>
        <taxon>Spermatophyta</taxon>
        <taxon>Magnoliopsida</taxon>
        <taxon>eudicotyledons</taxon>
        <taxon>Gunneridae</taxon>
        <taxon>Pentapetalae</taxon>
        <taxon>rosids</taxon>
        <taxon>malvids</taxon>
        <taxon>Brassicales</taxon>
        <taxon>Brassicaceae</taxon>
        <taxon>Brassiceae</taxon>
        <taxon>Brassica</taxon>
    </lineage>
</organism>
<reference evidence="2" key="2">
    <citation type="submission" date="2015-03" db="UniProtKB">
        <authorList>
            <consortium name="EnsemblPlants"/>
        </authorList>
    </citation>
    <scope>IDENTIFICATION</scope>
</reference>
<evidence type="ECO:0000313" key="2">
    <source>
        <dbReference type="EnsemblPlants" id="Bo3g101480.1"/>
    </source>
</evidence>
<feature type="region of interest" description="Disordered" evidence="1">
    <location>
        <begin position="38"/>
        <end position="66"/>
    </location>
</feature>
<dbReference type="AlphaFoldDB" id="A0A0D3BF58"/>
<dbReference type="HOGENOM" id="CLU_012390_5_4_1"/>
<evidence type="ECO:0000256" key="1">
    <source>
        <dbReference type="SAM" id="MobiDB-lite"/>
    </source>
</evidence>
<evidence type="ECO:0008006" key="4">
    <source>
        <dbReference type="Google" id="ProtNLM"/>
    </source>
</evidence>
<feature type="region of interest" description="Disordered" evidence="1">
    <location>
        <begin position="164"/>
        <end position="183"/>
    </location>
</feature>
<dbReference type="Proteomes" id="UP000032141">
    <property type="component" value="Chromosome C3"/>
</dbReference>
<dbReference type="Gramene" id="Bo3g101480.1">
    <property type="protein sequence ID" value="Bo3g101480.1"/>
    <property type="gene ID" value="Bo3g101480"/>
</dbReference>